<feature type="region of interest" description="Disordered" evidence="1">
    <location>
        <begin position="145"/>
        <end position="173"/>
    </location>
</feature>
<proteinExistence type="predicted"/>
<feature type="compositionally biased region" description="Low complexity" evidence="1">
    <location>
        <begin position="34"/>
        <end position="43"/>
    </location>
</feature>
<dbReference type="Proteomes" id="UP001442841">
    <property type="component" value="Chromosome"/>
</dbReference>
<gene>
    <name evidence="3" type="ORF">AADG42_15810</name>
</gene>
<dbReference type="RefSeq" id="WP_425310138.1">
    <property type="nucleotide sequence ID" value="NZ_CP154795.1"/>
</dbReference>
<sequence length="173" mass="17755">MKIRIAAIATAAVIALSAPITLTALAEPTTPSDAGTPAAGAPVTPAPTPEAGRSAEPAETPRQGGWPQATFKGRTATVSNLAPGWNVTISAWNLETDKEYVFRGKAKGDSVVIEMKGLPTGTYDISISAGDLPANESHYWGHKITGGTSTATKPPKTKTPKADHRGGLAKTGV</sequence>
<dbReference type="EMBL" id="CP154795">
    <property type="protein sequence ID" value="XAN08709.1"/>
    <property type="molecule type" value="Genomic_DNA"/>
</dbReference>
<feature type="chain" id="PRO_5046724696" evidence="2">
    <location>
        <begin position="27"/>
        <end position="173"/>
    </location>
</feature>
<evidence type="ECO:0000313" key="3">
    <source>
        <dbReference type="EMBL" id="XAN08709.1"/>
    </source>
</evidence>
<feature type="region of interest" description="Disordered" evidence="1">
    <location>
        <begin position="28"/>
        <end position="69"/>
    </location>
</feature>
<evidence type="ECO:0000313" key="4">
    <source>
        <dbReference type="Proteomes" id="UP001442841"/>
    </source>
</evidence>
<accession>A0ABZ3FUE1</accession>
<protein>
    <submittedName>
        <fullName evidence="3">Uncharacterized protein</fullName>
    </submittedName>
</protein>
<evidence type="ECO:0000256" key="1">
    <source>
        <dbReference type="SAM" id="MobiDB-lite"/>
    </source>
</evidence>
<keyword evidence="4" id="KW-1185">Reference proteome</keyword>
<keyword evidence="2" id="KW-0732">Signal</keyword>
<name>A0ABZ3FUE1_9ACTN</name>
<reference evidence="3 4" key="1">
    <citation type="submission" date="2024-04" db="EMBL/GenBank/DDBJ databases">
        <title>Isolation of an actinomycete strain from pig manure.</title>
        <authorList>
            <person name="Gong T."/>
            <person name="Yu Z."/>
            <person name="An M."/>
            <person name="Wei C."/>
            <person name="Yang W."/>
            <person name="Liu L."/>
        </authorList>
    </citation>
    <scope>NUCLEOTIDE SEQUENCE [LARGE SCALE GENOMIC DNA]</scope>
    <source>
        <strain evidence="3 4">ZF39</strain>
    </source>
</reference>
<feature type="signal peptide" evidence="2">
    <location>
        <begin position="1"/>
        <end position="26"/>
    </location>
</feature>
<evidence type="ECO:0000256" key="2">
    <source>
        <dbReference type="SAM" id="SignalP"/>
    </source>
</evidence>
<organism evidence="3 4">
    <name type="scientific">Ammonicoccus fulvus</name>
    <dbReference type="NCBI Taxonomy" id="3138240"/>
    <lineage>
        <taxon>Bacteria</taxon>
        <taxon>Bacillati</taxon>
        <taxon>Actinomycetota</taxon>
        <taxon>Actinomycetes</taxon>
        <taxon>Propionibacteriales</taxon>
        <taxon>Propionibacteriaceae</taxon>
        <taxon>Ammonicoccus</taxon>
    </lineage>
</organism>